<evidence type="ECO:0000256" key="1">
    <source>
        <dbReference type="ARBA" id="ARBA00010066"/>
    </source>
</evidence>
<gene>
    <name evidence="7" type="ORF">ZYGR_0AD04620</name>
</gene>
<name>A0A1Q3A6D6_ZYGRO</name>
<keyword evidence="3 5" id="KW-0375">Hydrogen ion transport</keyword>
<evidence type="ECO:0000256" key="3">
    <source>
        <dbReference type="ARBA" id="ARBA00022781"/>
    </source>
</evidence>
<dbReference type="Gene3D" id="1.20.5.620">
    <property type="entry name" value="F1F0 ATP synthase subunit B, membrane domain"/>
    <property type="match status" value="1"/>
</dbReference>
<dbReference type="InterPro" id="IPR005124">
    <property type="entry name" value="V-ATPase_G"/>
</dbReference>
<evidence type="ECO:0000256" key="5">
    <source>
        <dbReference type="RuleBase" id="RU364019"/>
    </source>
</evidence>
<keyword evidence="2 5" id="KW-0813">Transport</keyword>
<evidence type="ECO:0000313" key="7">
    <source>
        <dbReference type="EMBL" id="GAV51279.1"/>
    </source>
</evidence>
<dbReference type="FunFam" id="1.20.5.620:FF:000004">
    <property type="entry name" value="V-type proton ATPase subunit G"/>
    <property type="match status" value="1"/>
</dbReference>
<dbReference type="Pfam" id="PF03179">
    <property type="entry name" value="V-ATPase_G"/>
    <property type="match status" value="1"/>
</dbReference>
<comment type="subunit">
    <text evidence="5">V-ATPase is a heteromultimeric enzyme made up of two complexes: the ATP-hydrolytic V1 complex and the proton translocation V0 complex.</text>
</comment>
<dbReference type="OMA" id="ARKYRQD"/>
<evidence type="ECO:0000256" key="2">
    <source>
        <dbReference type="ARBA" id="ARBA00022448"/>
    </source>
</evidence>
<dbReference type="Gene3D" id="1.20.5.730">
    <property type="entry name" value="Single helix bin"/>
    <property type="match status" value="1"/>
</dbReference>
<comment type="function">
    <text evidence="5">Subunit of the V1 complex of vacuolar(H+)-ATPase (V-ATPase), a multisubunit enzyme composed of a peripheral complex (V1) that hydrolyzes ATP and a membrane integral complex (V0) that translocates protons. V-ATPase is responsible for acidifying and maintaining the pH of intracellular compartments and in some cell types, is targeted to the plasma membrane, where it is responsible for acidifying the extracellular environment.</text>
</comment>
<evidence type="ECO:0000313" key="8">
    <source>
        <dbReference type="Proteomes" id="UP000187013"/>
    </source>
</evidence>
<protein>
    <recommendedName>
        <fullName evidence="5">V-type proton ATPase subunit G</fullName>
    </recommendedName>
</protein>
<dbReference type="eggNOG" id="KOG1772">
    <property type="taxonomic scope" value="Eukaryota"/>
</dbReference>
<accession>A0A1Q3A6D6</accession>
<feature type="region of interest" description="Disordered" evidence="6">
    <location>
        <begin position="59"/>
        <end position="88"/>
    </location>
</feature>
<sequence length="113" mass="12571">MSQSNGIATLLKAEKEAHEIVSQARKYRQDKLKQAKNDAASEIEAYKKQKDQELQEFESKNAGGVGELEKEAESQVQGELTEIKETGSKKQNEVAKLLVDAVINPSFEKHINA</sequence>
<dbReference type="AlphaFoldDB" id="A0A1Q3A6D6"/>
<keyword evidence="4 5" id="KW-0406">Ion transport</keyword>
<dbReference type="PANTHER" id="PTHR12713">
    <property type="entry name" value="VACUOLAR ATP SYNTHASE SUBUNIT G"/>
    <property type="match status" value="1"/>
</dbReference>
<reference evidence="7 8" key="1">
    <citation type="submission" date="2016-08" db="EMBL/GenBank/DDBJ databases">
        <title>Draft genome sequence of allopolyploid Zygosaccharomyces rouxii.</title>
        <authorList>
            <person name="Watanabe J."/>
            <person name="Uehara K."/>
            <person name="Mogi Y."/>
            <person name="Tsukioka Y."/>
        </authorList>
    </citation>
    <scope>NUCLEOTIDE SEQUENCE [LARGE SCALE GENOMIC DNA]</scope>
    <source>
        <strain evidence="7 8">NBRC 110957</strain>
    </source>
</reference>
<dbReference type="GO" id="GO:0016887">
    <property type="term" value="F:ATP hydrolysis activity"/>
    <property type="evidence" value="ECO:0007669"/>
    <property type="project" value="TreeGrafter"/>
</dbReference>
<dbReference type="EMBL" id="BDGX01000030">
    <property type="protein sequence ID" value="GAV51279.1"/>
    <property type="molecule type" value="Genomic_DNA"/>
</dbReference>
<dbReference type="OrthoDB" id="250802at2759"/>
<proteinExistence type="inferred from homology"/>
<dbReference type="Proteomes" id="UP000187013">
    <property type="component" value="Unassembled WGS sequence"/>
</dbReference>
<organism evidence="7 8">
    <name type="scientific">Zygosaccharomyces rouxii</name>
    <dbReference type="NCBI Taxonomy" id="4956"/>
    <lineage>
        <taxon>Eukaryota</taxon>
        <taxon>Fungi</taxon>
        <taxon>Dikarya</taxon>
        <taxon>Ascomycota</taxon>
        <taxon>Saccharomycotina</taxon>
        <taxon>Saccharomycetes</taxon>
        <taxon>Saccharomycetales</taxon>
        <taxon>Saccharomycetaceae</taxon>
        <taxon>Zygosaccharomyces</taxon>
    </lineage>
</organism>
<dbReference type="GO" id="GO:0000221">
    <property type="term" value="C:vacuolar proton-transporting V-type ATPase, V1 domain"/>
    <property type="evidence" value="ECO:0007669"/>
    <property type="project" value="EnsemblFungi"/>
</dbReference>
<dbReference type="PANTHER" id="PTHR12713:SF11">
    <property type="entry name" value="V-TYPE PROTON ATPASE SUBUNIT G"/>
    <property type="match status" value="1"/>
</dbReference>
<dbReference type="GO" id="GO:0046961">
    <property type="term" value="F:proton-transporting ATPase activity, rotational mechanism"/>
    <property type="evidence" value="ECO:0007669"/>
    <property type="project" value="InterPro"/>
</dbReference>
<evidence type="ECO:0000256" key="4">
    <source>
        <dbReference type="ARBA" id="ARBA00023065"/>
    </source>
</evidence>
<evidence type="ECO:0000256" key="6">
    <source>
        <dbReference type="SAM" id="MobiDB-lite"/>
    </source>
</evidence>
<comment type="caution">
    <text evidence="7">The sequence shown here is derived from an EMBL/GenBank/DDBJ whole genome shotgun (WGS) entry which is preliminary data.</text>
</comment>
<dbReference type="NCBIfam" id="TIGR01147">
    <property type="entry name" value="V_ATP_synt_G"/>
    <property type="match status" value="1"/>
</dbReference>
<comment type="similarity">
    <text evidence="1 5">Belongs to the V-ATPase G subunit family.</text>
</comment>